<evidence type="ECO:0000313" key="2">
    <source>
        <dbReference type="EMBL" id="MDO7867102.1"/>
    </source>
</evidence>
<keyword evidence="3" id="KW-1185">Reference proteome</keyword>
<accession>A0ABT9AX60</accession>
<dbReference type="EMBL" id="JAUQTA010000001">
    <property type="protein sequence ID" value="MDO7867102.1"/>
    <property type="molecule type" value="Genomic_DNA"/>
</dbReference>
<keyword evidence="1" id="KW-1133">Transmembrane helix</keyword>
<evidence type="ECO:0000256" key="1">
    <source>
        <dbReference type="SAM" id="Phobius"/>
    </source>
</evidence>
<keyword evidence="1" id="KW-0472">Membrane</keyword>
<organism evidence="2 3">
    <name type="scientific">Nocardioides jiangxiensis</name>
    <dbReference type="NCBI Taxonomy" id="3064524"/>
    <lineage>
        <taxon>Bacteria</taxon>
        <taxon>Bacillati</taxon>
        <taxon>Actinomycetota</taxon>
        <taxon>Actinomycetes</taxon>
        <taxon>Propionibacteriales</taxon>
        <taxon>Nocardioidaceae</taxon>
        <taxon>Nocardioides</taxon>
    </lineage>
</organism>
<evidence type="ECO:0000313" key="3">
    <source>
        <dbReference type="Proteomes" id="UP001233314"/>
    </source>
</evidence>
<sequence length="182" mass="19493">MTHPAPEALHEPLTITVPRWTVLAGLALLMVLACPALLVVCSRAHLEPWVHHVALFAHLAFLVLGFGAVLSVDSVALQWMVGRRQLRDVVATAGHVQAAIWVGYTGLVASGLVLEPDLTRLATQVKLGSVLVIGLNGLVATWLHWHLEVSSTRRVLVAGMACATVSQAAWWTATVVGFINAH</sequence>
<feature type="transmembrane region" description="Helical" evidence="1">
    <location>
        <begin position="53"/>
        <end position="72"/>
    </location>
</feature>
<dbReference type="Proteomes" id="UP001233314">
    <property type="component" value="Unassembled WGS sequence"/>
</dbReference>
<feature type="transmembrane region" description="Helical" evidence="1">
    <location>
        <begin position="157"/>
        <end position="179"/>
    </location>
</feature>
<feature type="transmembrane region" description="Helical" evidence="1">
    <location>
        <begin position="92"/>
        <end position="113"/>
    </location>
</feature>
<keyword evidence="1" id="KW-0812">Transmembrane</keyword>
<reference evidence="2 3" key="1">
    <citation type="submission" date="2023-07" db="EMBL/GenBank/DDBJ databases">
        <title>Nocardioides sp. nov WY-20 isolated from soil.</title>
        <authorList>
            <person name="Liu B."/>
            <person name="Wan Y."/>
        </authorList>
    </citation>
    <scope>NUCLEOTIDE SEQUENCE [LARGE SCALE GENOMIC DNA]</scope>
    <source>
        <strain evidence="2 3">WY-20</strain>
    </source>
</reference>
<proteinExistence type="predicted"/>
<gene>
    <name evidence="2" type="ORF">Q5722_01845</name>
</gene>
<comment type="caution">
    <text evidence="2">The sequence shown here is derived from an EMBL/GenBank/DDBJ whole genome shotgun (WGS) entry which is preliminary data.</text>
</comment>
<feature type="transmembrane region" description="Helical" evidence="1">
    <location>
        <begin position="125"/>
        <end position="145"/>
    </location>
</feature>
<dbReference type="RefSeq" id="WP_305026508.1">
    <property type="nucleotide sequence ID" value="NZ_JAUQTA010000001.1"/>
</dbReference>
<feature type="transmembrane region" description="Helical" evidence="1">
    <location>
        <begin position="20"/>
        <end position="41"/>
    </location>
</feature>
<name>A0ABT9AX60_9ACTN</name>
<protein>
    <submittedName>
        <fullName evidence="2">Uncharacterized protein</fullName>
    </submittedName>
</protein>